<dbReference type="KEGG" id="haby:HLVA_01130"/>
<dbReference type="NCBIfam" id="NF011100">
    <property type="entry name" value="PRK14527.1"/>
    <property type="match status" value="1"/>
</dbReference>
<feature type="binding site" evidence="5">
    <location>
        <begin position="57"/>
        <end position="59"/>
    </location>
    <ligand>
        <name>AMP</name>
        <dbReference type="ChEBI" id="CHEBI:456215"/>
    </ligand>
</feature>
<dbReference type="InterPro" id="IPR007862">
    <property type="entry name" value="Adenylate_kinase_lid-dom"/>
</dbReference>
<dbReference type="EC" id="2.7.4.3" evidence="5 7"/>
<keyword evidence="5" id="KW-0479">Metal-binding</keyword>
<feature type="binding site" evidence="5">
    <location>
        <begin position="136"/>
        <end position="137"/>
    </location>
    <ligand>
        <name>ATP</name>
        <dbReference type="ChEBI" id="CHEBI:30616"/>
    </ligand>
</feature>
<dbReference type="Pfam" id="PF00406">
    <property type="entry name" value="ADK"/>
    <property type="match status" value="1"/>
</dbReference>
<dbReference type="PANTHER" id="PTHR23359">
    <property type="entry name" value="NUCLEOTIDE KINASE"/>
    <property type="match status" value="1"/>
</dbReference>
<dbReference type="Pfam" id="PF05191">
    <property type="entry name" value="ADK_lid"/>
    <property type="match status" value="1"/>
</dbReference>
<feature type="binding site" evidence="5">
    <location>
        <position position="199"/>
    </location>
    <ligand>
        <name>ATP</name>
        <dbReference type="ChEBI" id="CHEBI:30616"/>
    </ligand>
</feature>
<evidence type="ECO:0000313" key="9">
    <source>
        <dbReference type="EMBL" id="BDU49544.1"/>
    </source>
</evidence>
<organism evidence="9 10">
    <name type="scientific">Haliovirga abyssi</name>
    <dbReference type="NCBI Taxonomy" id="2996794"/>
    <lineage>
        <taxon>Bacteria</taxon>
        <taxon>Fusobacteriati</taxon>
        <taxon>Fusobacteriota</taxon>
        <taxon>Fusobacteriia</taxon>
        <taxon>Fusobacteriales</taxon>
        <taxon>Haliovirgaceae</taxon>
        <taxon>Haliovirga</taxon>
    </lineage>
</organism>
<dbReference type="SUPFAM" id="SSF52540">
    <property type="entry name" value="P-loop containing nucleoside triphosphate hydrolases"/>
    <property type="match status" value="1"/>
</dbReference>
<dbReference type="NCBIfam" id="NF001380">
    <property type="entry name" value="PRK00279.1-2"/>
    <property type="match status" value="1"/>
</dbReference>
<comment type="domain">
    <text evidence="5">Consists of three domains, a large central CORE domain and two small peripheral domains, NMPbind and LID, which undergo movements during catalysis. The LID domain closes over the site of phosphoryl transfer upon ATP binding. Assembling and dissambling the active center during each catalytic cycle provides an effective means to prevent ATP hydrolysis. Some bacteria have evolved a zinc-coordinating structure that stabilizes the LID domain.</text>
</comment>
<dbReference type="NCBIfam" id="NF001379">
    <property type="entry name" value="PRK00279.1-1"/>
    <property type="match status" value="1"/>
</dbReference>
<dbReference type="GO" id="GO:0005524">
    <property type="term" value="F:ATP binding"/>
    <property type="evidence" value="ECO:0007669"/>
    <property type="project" value="UniProtKB-UniRule"/>
</dbReference>
<comment type="similarity">
    <text evidence="5 6">Belongs to the adenylate kinase family.</text>
</comment>
<feature type="binding site" evidence="5">
    <location>
        <position position="171"/>
    </location>
    <ligand>
        <name>AMP</name>
        <dbReference type="ChEBI" id="CHEBI:456215"/>
    </ligand>
</feature>
<feature type="binding site" evidence="5">
    <location>
        <position position="133"/>
    </location>
    <ligand>
        <name>Zn(2+)</name>
        <dbReference type="ChEBI" id="CHEBI:29105"/>
        <note>structural</note>
    </ligand>
</feature>
<dbReference type="InterPro" id="IPR027417">
    <property type="entry name" value="P-loop_NTPase"/>
</dbReference>
<protein>
    <recommendedName>
        <fullName evidence="5 7">Adenylate kinase</fullName>
        <shortName evidence="5">AK</shortName>
        <ecNumber evidence="5 7">2.7.4.3</ecNumber>
    </recommendedName>
    <alternativeName>
        <fullName evidence="5">ATP-AMP transphosphorylase</fullName>
    </alternativeName>
    <alternativeName>
        <fullName evidence="5">ATP:AMP phosphotransferase</fullName>
    </alternativeName>
    <alternativeName>
        <fullName evidence="5">Adenylate monophosphate kinase</fullName>
    </alternativeName>
</protein>
<dbReference type="NCBIfam" id="TIGR01351">
    <property type="entry name" value="adk"/>
    <property type="match status" value="1"/>
</dbReference>
<dbReference type="EMBL" id="AP027059">
    <property type="protein sequence ID" value="BDU49544.1"/>
    <property type="molecule type" value="Genomic_DNA"/>
</dbReference>
<dbReference type="Gene3D" id="3.40.50.300">
    <property type="entry name" value="P-loop containing nucleotide triphosphate hydrolases"/>
    <property type="match status" value="1"/>
</dbReference>
<evidence type="ECO:0000256" key="4">
    <source>
        <dbReference type="ARBA" id="ARBA00022777"/>
    </source>
</evidence>
<dbReference type="NCBIfam" id="NF001381">
    <property type="entry name" value="PRK00279.1-3"/>
    <property type="match status" value="1"/>
</dbReference>
<keyword evidence="3 5" id="KW-0547">Nucleotide-binding</keyword>
<accession>A0AAU9DFV8</accession>
<evidence type="ECO:0000256" key="3">
    <source>
        <dbReference type="ARBA" id="ARBA00022741"/>
    </source>
</evidence>
<feature type="binding site" evidence="5">
    <location>
        <begin position="85"/>
        <end position="88"/>
    </location>
    <ligand>
        <name>AMP</name>
        <dbReference type="ChEBI" id="CHEBI:456215"/>
    </ligand>
</feature>
<feature type="binding site" evidence="5">
    <location>
        <position position="92"/>
    </location>
    <ligand>
        <name>AMP</name>
        <dbReference type="ChEBI" id="CHEBI:456215"/>
    </ligand>
</feature>
<dbReference type="GO" id="GO:0008270">
    <property type="term" value="F:zinc ion binding"/>
    <property type="evidence" value="ECO:0007669"/>
    <property type="project" value="UniProtKB-UniRule"/>
</dbReference>
<comment type="subcellular location">
    <subcellularLocation>
        <location evidence="5 7">Cytoplasm</location>
    </subcellularLocation>
</comment>
<feature type="binding site" evidence="5">
    <location>
        <position position="153"/>
    </location>
    <ligand>
        <name>Zn(2+)</name>
        <dbReference type="ChEBI" id="CHEBI:29105"/>
        <note>structural</note>
    </ligand>
</feature>
<dbReference type="InterPro" id="IPR033690">
    <property type="entry name" value="Adenylat_kinase_CS"/>
</dbReference>
<dbReference type="Proteomes" id="UP001321582">
    <property type="component" value="Chromosome"/>
</dbReference>
<dbReference type="GO" id="GO:0044209">
    <property type="term" value="P:AMP salvage"/>
    <property type="evidence" value="ECO:0007669"/>
    <property type="project" value="UniProtKB-UniRule"/>
</dbReference>
<keyword evidence="2 5" id="KW-0545">Nucleotide biosynthesis</keyword>
<dbReference type="PRINTS" id="PR00094">
    <property type="entry name" value="ADENYLTKNASE"/>
</dbReference>
<dbReference type="PROSITE" id="PS00113">
    <property type="entry name" value="ADENYLATE_KINASE"/>
    <property type="match status" value="1"/>
</dbReference>
<dbReference type="FunFam" id="3.40.50.300:FF:000106">
    <property type="entry name" value="Adenylate kinase mitochondrial"/>
    <property type="match status" value="1"/>
</dbReference>
<comment type="pathway">
    <text evidence="5">Purine metabolism; AMP biosynthesis via salvage pathway; AMP from ADP: step 1/1.</text>
</comment>
<feature type="binding site" evidence="5">
    <location>
        <begin position="10"/>
        <end position="15"/>
    </location>
    <ligand>
        <name>ATP</name>
        <dbReference type="ChEBI" id="CHEBI:30616"/>
    </ligand>
</feature>
<gene>
    <name evidence="5" type="primary">adk</name>
    <name evidence="9" type="ORF">HLVA_01130</name>
</gene>
<evidence type="ECO:0000256" key="2">
    <source>
        <dbReference type="ARBA" id="ARBA00022727"/>
    </source>
</evidence>
<feature type="binding site" evidence="5">
    <location>
        <position position="150"/>
    </location>
    <ligand>
        <name>Zn(2+)</name>
        <dbReference type="ChEBI" id="CHEBI:29105"/>
        <note>structural</note>
    </ligand>
</feature>
<feature type="binding site" evidence="5">
    <location>
        <position position="31"/>
    </location>
    <ligand>
        <name>AMP</name>
        <dbReference type="ChEBI" id="CHEBI:456215"/>
    </ligand>
</feature>
<evidence type="ECO:0000256" key="7">
    <source>
        <dbReference type="RuleBase" id="RU003331"/>
    </source>
</evidence>
<feature type="domain" description="Adenylate kinase active site lid" evidence="8">
    <location>
        <begin position="127"/>
        <end position="162"/>
    </location>
</feature>
<dbReference type="AlphaFoldDB" id="A0AAU9DFV8"/>
<dbReference type="CDD" id="cd01428">
    <property type="entry name" value="ADK"/>
    <property type="match status" value="1"/>
</dbReference>
<feature type="region of interest" description="NMP" evidence="5">
    <location>
        <begin position="30"/>
        <end position="59"/>
    </location>
</feature>
<sequence length="215" mass="23826">MNIMLLGAPGAGKGTQAKYLIENFGIPQISTGDILRAAVKSGTEMGIKAKNYMDKGELVPDDVILGIIKDRLAEDDCKKGFILDGFPRTVAQADSLEVVLKELGKKMDGVIALTVKDEELITRLTGRRVCKDCGSSFHIKFNPPKVENICDYCGGELIIRKDDNIDTVKNRLEVYKKQTEPLIEYYRNKGSFIEINGEQDITAIRKDIVEALKGE</sequence>
<reference evidence="9 10" key="1">
    <citation type="submission" date="2022-11" db="EMBL/GenBank/DDBJ databases">
        <title>Haliovirga abyssi gen. nov., sp. nov., a mesophilic fermentative bacterium isolated from the Iheya North hydrothermal field and the proposal of Haliovirgaceae fam. nov.</title>
        <authorList>
            <person name="Miyazaki U."/>
            <person name="Tame A."/>
            <person name="Miyazaki J."/>
            <person name="Takai K."/>
            <person name="Sawayama S."/>
            <person name="Kitajima M."/>
            <person name="Okamoto A."/>
            <person name="Nakagawa S."/>
        </authorList>
    </citation>
    <scope>NUCLEOTIDE SEQUENCE [LARGE SCALE GENOMIC DNA]</scope>
    <source>
        <strain evidence="9 10">IC12</strain>
    </source>
</reference>
<feature type="binding site" evidence="5">
    <location>
        <position position="160"/>
    </location>
    <ligand>
        <name>AMP</name>
        <dbReference type="ChEBI" id="CHEBI:456215"/>
    </ligand>
</feature>
<evidence type="ECO:0000256" key="5">
    <source>
        <dbReference type="HAMAP-Rule" id="MF_00235"/>
    </source>
</evidence>
<evidence type="ECO:0000256" key="6">
    <source>
        <dbReference type="RuleBase" id="RU003330"/>
    </source>
</evidence>
<keyword evidence="5" id="KW-0862">Zinc</keyword>
<name>A0AAU9DFV8_9FUSO</name>
<proteinExistence type="inferred from homology"/>
<keyword evidence="5 7" id="KW-0067">ATP-binding</keyword>
<dbReference type="HAMAP" id="MF_00235">
    <property type="entry name" value="Adenylate_kinase_Adk"/>
    <property type="match status" value="1"/>
</dbReference>
<feature type="binding site" evidence="5">
    <location>
        <position position="130"/>
    </location>
    <ligand>
        <name>Zn(2+)</name>
        <dbReference type="ChEBI" id="CHEBI:29105"/>
        <note>structural</note>
    </ligand>
</feature>
<feature type="binding site" evidence="5">
    <location>
        <position position="36"/>
    </location>
    <ligand>
        <name>AMP</name>
        <dbReference type="ChEBI" id="CHEBI:456215"/>
    </ligand>
</feature>
<evidence type="ECO:0000256" key="1">
    <source>
        <dbReference type="ARBA" id="ARBA00022679"/>
    </source>
</evidence>
<comment type="catalytic activity">
    <reaction evidence="5 7">
        <text>AMP + ATP = 2 ADP</text>
        <dbReference type="Rhea" id="RHEA:12973"/>
        <dbReference type="ChEBI" id="CHEBI:30616"/>
        <dbReference type="ChEBI" id="CHEBI:456215"/>
        <dbReference type="ChEBI" id="CHEBI:456216"/>
        <dbReference type="EC" id="2.7.4.3"/>
    </reaction>
</comment>
<evidence type="ECO:0000313" key="10">
    <source>
        <dbReference type="Proteomes" id="UP001321582"/>
    </source>
</evidence>
<keyword evidence="5" id="KW-0963">Cytoplasm</keyword>
<keyword evidence="4 5" id="KW-0418">Kinase</keyword>
<dbReference type="RefSeq" id="WP_307904495.1">
    <property type="nucleotide sequence ID" value="NZ_AP027059.1"/>
</dbReference>
<feature type="region of interest" description="LID" evidence="5">
    <location>
        <begin position="126"/>
        <end position="163"/>
    </location>
</feature>
<dbReference type="InterPro" id="IPR006259">
    <property type="entry name" value="Adenyl_kin_sub"/>
</dbReference>
<feature type="binding site" evidence="5">
    <location>
        <position position="127"/>
    </location>
    <ligand>
        <name>ATP</name>
        <dbReference type="ChEBI" id="CHEBI:30616"/>
    </ligand>
</feature>
<keyword evidence="10" id="KW-1185">Reference proteome</keyword>
<dbReference type="GO" id="GO:0005737">
    <property type="term" value="C:cytoplasm"/>
    <property type="evidence" value="ECO:0007669"/>
    <property type="project" value="UniProtKB-SubCell"/>
</dbReference>
<dbReference type="GO" id="GO:0004017">
    <property type="term" value="F:AMP kinase activity"/>
    <property type="evidence" value="ECO:0007669"/>
    <property type="project" value="UniProtKB-UniRule"/>
</dbReference>
<comment type="subunit">
    <text evidence="5 7">Monomer.</text>
</comment>
<evidence type="ECO:0000259" key="8">
    <source>
        <dbReference type="Pfam" id="PF05191"/>
    </source>
</evidence>
<comment type="function">
    <text evidence="5">Catalyzes the reversible transfer of the terminal phosphate group between ATP and AMP. Plays an important role in cellular energy homeostasis and in adenine nucleotide metabolism.</text>
</comment>
<dbReference type="InterPro" id="IPR000850">
    <property type="entry name" value="Adenylat/UMP-CMP_kin"/>
</dbReference>
<keyword evidence="1 5" id="KW-0808">Transferase</keyword>